<keyword evidence="4" id="KW-1185">Reference proteome</keyword>
<evidence type="ECO:0000313" key="3">
    <source>
        <dbReference type="EMBL" id="KAK1434599.1"/>
    </source>
</evidence>
<name>A0AAD8P6X2_TARER</name>
<keyword evidence="1" id="KW-0175">Coiled coil</keyword>
<evidence type="ECO:0000313" key="4">
    <source>
        <dbReference type="Proteomes" id="UP001229421"/>
    </source>
</evidence>
<comment type="caution">
    <text evidence="3">The sequence shown here is derived from an EMBL/GenBank/DDBJ whole genome shotgun (WGS) entry which is preliminary data.</text>
</comment>
<dbReference type="InterPro" id="IPR044824">
    <property type="entry name" value="MAIN-like"/>
</dbReference>
<dbReference type="GO" id="GO:0010073">
    <property type="term" value="P:meristem maintenance"/>
    <property type="evidence" value="ECO:0007669"/>
    <property type="project" value="InterPro"/>
</dbReference>
<dbReference type="AlphaFoldDB" id="A0AAD8P6X2"/>
<accession>A0AAD8P6X2</accession>
<dbReference type="InterPro" id="IPR019557">
    <property type="entry name" value="AminoTfrase-like_pln_mobile"/>
</dbReference>
<gene>
    <name evidence="3" type="ORF">QVD17_00347</name>
</gene>
<dbReference type="EMBL" id="JAUHHV010000001">
    <property type="protein sequence ID" value="KAK1434599.1"/>
    <property type="molecule type" value="Genomic_DNA"/>
</dbReference>
<evidence type="ECO:0000259" key="2">
    <source>
        <dbReference type="Pfam" id="PF10536"/>
    </source>
</evidence>
<reference evidence="3" key="1">
    <citation type="journal article" date="2023" name="bioRxiv">
        <title>Improved chromosome-level genome assembly for marigold (Tagetes erecta).</title>
        <authorList>
            <person name="Jiang F."/>
            <person name="Yuan L."/>
            <person name="Wang S."/>
            <person name="Wang H."/>
            <person name="Xu D."/>
            <person name="Wang A."/>
            <person name="Fan W."/>
        </authorList>
    </citation>
    <scope>NUCLEOTIDE SEQUENCE</scope>
    <source>
        <strain evidence="3">WSJ</strain>
        <tissue evidence="3">Leaf</tissue>
    </source>
</reference>
<dbReference type="Proteomes" id="UP001229421">
    <property type="component" value="Unassembled WGS sequence"/>
</dbReference>
<proteinExistence type="predicted"/>
<feature type="domain" description="Aminotransferase-like plant mobile" evidence="2">
    <location>
        <begin position="99"/>
        <end position="318"/>
    </location>
</feature>
<organism evidence="3 4">
    <name type="scientific">Tagetes erecta</name>
    <name type="common">African marigold</name>
    <dbReference type="NCBI Taxonomy" id="13708"/>
    <lineage>
        <taxon>Eukaryota</taxon>
        <taxon>Viridiplantae</taxon>
        <taxon>Streptophyta</taxon>
        <taxon>Embryophyta</taxon>
        <taxon>Tracheophyta</taxon>
        <taxon>Spermatophyta</taxon>
        <taxon>Magnoliopsida</taxon>
        <taxon>eudicotyledons</taxon>
        <taxon>Gunneridae</taxon>
        <taxon>Pentapetalae</taxon>
        <taxon>asterids</taxon>
        <taxon>campanulids</taxon>
        <taxon>Asterales</taxon>
        <taxon>Asteraceae</taxon>
        <taxon>Asteroideae</taxon>
        <taxon>Heliantheae alliance</taxon>
        <taxon>Tageteae</taxon>
        <taxon>Tagetes</taxon>
    </lineage>
</organism>
<protein>
    <recommendedName>
        <fullName evidence="2">Aminotransferase-like plant mobile domain-containing protein</fullName>
    </recommendedName>
</protein>
<feature type="coiled-coil region" evidence="1">
    <location>
        <begin position="395"/>
        <end position="616"/>
    </location>
</feature>
<sequence>MDQNRNKLKTAVTNLTHIPSGSIKGIPHFTFSVGAFSLSFSRKLHNHFSIFFYFHEAPTMAAFTTKFSLPSFLEQVKKLTDSQKDLIKRTGFGNLLLIPNQVIRRSHLIKLMEKWSCEKQAFIFPPGELKITLLDVSLILGLRVIGQPVVLKEDAPLTSLEQELGASALNRTISVKLLKATLESMGERDDEFFMQVFLLYCFGTLLFPRANGKVDSRYLHLLQDVDSLSSFAWGDVVLEDLHNSLSQRKSKKTSNIGGCIILLQIWCYEHIIIGRPNLLDQPSTFPRACRWDGNARNSSIPQLDINFEELEPTQILWKLEPTSEEMEIDIIKEIPQEWHLRTGPGTIEQPIEILGESAIRMVRVHREVVEEEEEPTRQEKSTIFVLSDDEESKVIGDLKKEILELKTIIEERKEEGAKKRVEDEDEVKELKKKVQVEKELRKRVEDEIGELRKRLEHEEELRKKVQAEKELRKRVEDEIGELRKRLECEDELKKNVQVEKELRKRVEEEIGELKKKVERKEELKKEVQVEKELRKRVEDEIGELRKRLECEDELKKNVQVEKELRKRVEDEIGELRKKVERGEELRKEVQVEKELRKRVEDENGELRKRVECKEEAWKRIEVENERLCNENRLMEKCITDLGELFATNNSVDL</sequence>
<evidence type="ECO:0000256" key="1">
    <source>
        <dbReference type="SAM" id="Coils"/>
    </source>
</evidence>
<dbReference type="Pfam" id="PF10536">
    <property type="entry name" value="PMD"/>
    <property type="match status" value="1"/>
</dbReference>
<dbReference type="PANTHER" id="PTHR46033">
    <property type="entry name" value="PROTEIN MAIN-LIKE 2"/>
    <property type="match status" value="1"/>
</dbReference>
<dbReference type="PANTHER" id="PTHR46033:SF8">
    <property type="entry name" value="PROTEIN MAINTENANCE OF MERISTEMS-LIKE"/>
    <property type="match status" value="1"/>
</dbReference>